<name>A0ABU3H5R9_9BACL</name>
<sequence>MSANSKMYFIHCLSPVHVGAGQGVGDIDLPIVRERTTEWPYVPGSSVKGVQRRYYSRLAANGEDPEITPEWVEALFGRAEGERHDDAGPDEGIAGALVLTDSRLLAFPVASHYGVFAYVTCPSVLRRVIRDSEAVGADFPPLDMDALDARLDADPHAAFVYPFSKLLKESNEQESDGTEESEVILDEFSFIASRFSDEQRKWVDWCADQLFPGQEMNSERSIWRKRLIVVADEAFQYFVTLCCEVTPRIRIRQETKVVDQGALWYEEYLPSETVLYGLVWCDSIHHPNLEPGNRNALGKLRKNVSLQLGANVSVGKGRIRYLLSTEEGTS</sequence>
<dbReference type="Pfam" id="PF03787">
    <property type="entry name" value="RAMPs"/>
    <property type="match status" value="1"/>
</dbReference>
<evidence type="ECO:0000313" key="3">
    <source>
        <dbReference type="EMBL" id="MDT3426164.1"/>
    </source>
</evidence>
<gene>
    <name evidence="3" type="ORF">J2Z22_001684</name>
</gene>
<comment type="caution">
    <text evidence="3">The sequence shown here is derived from an EMBL/GenBank/DDBJ whole genome shotgun (WGS) entry which is preliminary data.</text>
</comment>
<accession>A0ABU3H5R9</accession>
<dbReference type="EMBL" id="JAUSUY010000005">
    <property type="protein sequence ID" value="MDT3426164.1"/>
    <property type="molecule type" value="Genomic_DNA"/>
</dbReference>
<dbReference type="Proteomes" id="UP001248709">
    <property type="component" value="Unassembled WGS sequence"/>
</dbReference>
<keyword evidence="4" id="KW-1185">Reference proteome</keyword>
<protein>
    <submittedName>
        <fullName evidence="3">CRISPR-associated protein Cmr4</fullName>
    </submittedName>
</protein>
<proteinExistence type="predicted"/>
<dbReference type="InterPro" id="IPR013410">
    <property type="entry name" value="CRISPR-assoc_RAMP_Cmr4"/>
</dbReference>
<dbReference type="RefSeq" id="WP_025699526.1">
    <property type="nucleotide sequence ID" value="NZ_JAUSUY010000005.1"/>
</dbReference>
<evidence type="ECO:0000259" key="2">
    <source>
        <dbReference type="Pfam" id="PF03787"/>
    </source>
</evidence>
<dbReference type="PANTHER" id="PTHR36700">
    <property type="entry name" value="CRISPR SYSTEM CMR SUBUNIT CMR4"/>
    <property type="match status" value="1"/>
</dbReference>
<evidence type="ECO:0000256" key="1">
    <source>
        <dbReference type="ARBA" id="ARBA00023118"/>
    </source>
</evidence>
<dbReference type="PANTHER" id="PTHR36700:SF1">
    <property type="entry name" value="CRISPR SYSTEM CMR SUBUNIT CMR4"/>
    <property type="match status" value="1"/>
</dbReference>
<keyword evidence="1" id="KW-0051">Antiviral defense</keyword>
<dbReference type="InterPro" id="IPR005537">
    <property type="entry name" value="RAMP_III_fam"/>
</dbReference>
<reference evidence="3 4" key="1">
    <citation type="submission" date="2023-07" db="EMBL/GenBank/DDBJ databases">
        <title>Genomic Encyclopedia of Type Strains, Phase IV (KMG-IV): sequencing the most valuable type-strain genomes for metagenomic binning, comparative biology and taxonomic classification.</title>
        <authorList>
            <person name="Goeker M."/>
        </authorList>
    </citation>
    <scope>NUCLEOTIDE SEQUENCE [LARGE SCALE GENOMIC DNA]</scope>
    <source>
        <strain evidence="3 4">T98</strain>
    </source>
</reference>
<feature type="domain" description="CRISPR type III-associated protein" evidence="2">
    <location>
        <begin position="10"/>
        <end position="320"/>
    </location>
</feature>
<organism evidence="3 4">
    <name type="scientific">Paenibacillus forsythiae</name>
    <dbReference type="NCBI Taxonomy" id="365616"/>
    <lineage>
        <taxon>Bacteria</taxon>
        <taxon>Bacillati</taxon>
        <taxon>Bacillota</taxon>
        <taxon>Bacilli</taxon>
        <taxon>Bacillales</taxon>
        <taxon>Paenibacillaceae</taxon>
        <taxon>Paenibacillus</taxon>
    </lineage>
</organism>
<evidence type="ECO:0000313" key="4">
    <source>
        <dbReference type="Proteomes" id="UP001248709"/>
    </source>
</evidence>
<dbReference type="NCBIfam" id="TIGR02580">
    <property type="entry name" value="cas_RAMP_Cmr4"/>
    <property type="match status" value="1"/>
</dbReference>